<feature type="chain" id="PRO_5042507154" description="Secreted protein" evidence="2">
    <location>
        <begin position="28"/>
        <end position="226"/>
    </location>
</feature>
<name>A0AAJ0EZT2_9PEZI</name>
<dbReference type="AlphaFoldDB" id="A0AAJ0EZT2"/>
<proteinExistence type="predicted"/>
<dbReference type="RefSeq" id="XP_060433661.1">
    <property type="nucleotide sequence ID" value="XM_060567187.1"/>
</dbReference>
<reference evidence="3" key="1">
    <citation type="submission" date="2021-06" db="EMBL/GenBank/DDBJ databases">
        <title>Comparative genomics, transcriptomics and evolutionary studies reveal genomic signatures of adaptation to plant cell wall in hemibiotrophic fungi.</title>
        <authorList>
            <consortium name="DOE Joint Genome Institute"/>
            <person name="Baroncelli R."/>
            <person name="Diaz J.F."/>
            <person name="Benocci T."/>
            <person name="Peng M."/>
            <person name="Battaglia E."/>
            <person name="Haridas S."/>
            <person name="Andreopoulos W."/>
            <person name="Labutti K."/>
            <person name="Pangilinan J."/>
            <person name="Floch G.L."/>
            <person name="Makela M.R."/>
            <person name="Henrissat B."/>
            <person name="Grigoriev I.V."/>
            <person name="Crouch J.A."/>
            <person name="De Vries R.P."/>
            <person name="Sukno S.A."/>
            <person name="Thon M.R."/>
        </authorList>
    </citation>
    <scope>NUCLEOTIDE SEQUENCE</scope>
    <source>
        <strain evidence="3">CBS 193.32</strain>
    </source>
</reference>
<protein>
    <recommendedName>
        <fullName evidence="5">Secreted protein</fullName>
    </recommendedName>
</protein>
<keyword evidence="2" id="KW-0732">Signal</keyword>
<evidence type="ECO:0000313" key="3">
    <source>
        <dbReference type="EMBL" id="KAK1689966.1"/>
    </source>
</evidence>
<feature type="signal peptide" evidence="2">
    <location>
        <begin position="1"/>
        <end position="27"/>
    </location>
</feature>
<evidence type="ECO:0008006" key="5">
    <source>
        <dbReference type="Google" id="ProtNLM"/>
    </source>
</evidence>
<accession>A0AAJ0EZT2</accession>
<evidence type="ECO:0000256" key="1">
    <source>
        <dbReference type="SAM" id="MobiDB-lite"/>
    </source>
</evidence>
<dbReference type="Proteomes" id="UP001224890">
    <property type="component" value="Unassembled WGS sequence"/>
</dbReference>
<sequence length="226" mass="25688">MSPFPTAALAWLWHLAPWLLFVPSTNRRRPGPRIVEFPLPPNYLIVQPAPTPVATPRWPRDSPTWPHWGSWELWMMGNLVRLDNAPVLSDSCSLLVCFTPAFRYLGWFTTHDTLTPLESRLRITYGTAAKFQSTSLAPRPGPRRSKLMPRDPASPLPNGKAVVKHCRSPKPWTIVTRSGKAFCFVQNQILSFRVSSPFREKNKHCAIRHLRSPPSCVLIYQVDVMG</sequence>
<keyword evidence="4" id="KW-1185">Reference proteome</keyword>
<dbReference type="EMBL" id="JAHMHR010000007">
    <property type="protein sequence ID" value="KAK1689966.1"/>
    <property type="molecule type" value="Genomic_DNA"/>
</dbReference>
<gene>
    <name evidence="3" type="ORF">BDP55DRAFT_385052</name>
</gene>
<evidence type="ECO:0000313" key="4">
    <source>
        <dbReference type="Proteomes" id="UP001224890"/>
    </source>
</evidence>
<feature type="region of interest" description="Disordered" evidence="1">
    <location>
        <begin position="133"/>
        <end position="161"/>
    </location>
</feature>
<organism evidence="3 4">
    <name type="scientific">Colletotrichum godetiae</name>
    <dbReference type="NCBI Taxonomy" id="1209918"/>
    <lineage>
        <taxon>Eukaryota</taxon>
        <taxon>Fungi</taxon>
        <taxon>Dikarya</taxon>
        <taxon>Ascomycota</taxon>
        <taxon>Pezizomycotina</taxon>
        <taxon>Sordariomycetes</taxon>
        <taxon>Hypocreomycetidae</taxon>
        <taxon>Glomerellales</taxon>
        <taxon>Glomerellaceae</taxon>
        <taxon>Colletotrichum</taxon>
        <taxon>Colletotrichum acutatum species complex</taxon>
    </lineage>
</organism>
<evidence type="ECO:0000256" key="2">
    <source>
        <dbReference type="SAM" id="SignalP"/>
    </source>
</evidence>
<comment type="caution">
    <text evidence="3">The sequence shown here is derived from an EMBL/GenBank/DDBJ whole genome shotgun (WGS) entry which is preliminary data.</text>
</comment>
<dbReference type="GeneID" id="85451713"/>